<evidence type="ECO:0000313" key="4">
    <source>
        <dbReference type="Proteomes" id="UP001596203"/>
    </source>
</evidence>
<gene>
    <name evidence="3" type="ORF">ACFP2T_01625</name>
</gene>
<evidence type="ECO:0000256" key="1">
    <source>
        <dbReference type="SAM" id="MobiDB-lite"/>
    </source>
</evidence>
<dbReference type="InterPro" id="IPR024976">
    <property type="entry name" value="DUF3885"/>
</dbReference>
<feature type="domain" description="DUF3885" evidence="2">
    <location>
        <begin position="202"/>
        <end position="377"/>
    </location>
</feature>
<dbReference type="EMBL" id="JBHSPR010000001">
    <property type="protein sequence ID" value="MFC6014896.1"/>
    <property type="molecule type" value="Genomic_DNA"/>
</dbReference>
<accession>A0ABW1K0Y4</accession>
<keyword evidence="4" id="KW-1185">Reference proteome</keyword>
<feature type="region of interest" description="Disordered" evidence="1">
    <location>
        <begin position="158"/>
        <end position="182"/>
    </location>
</feature>
<dbReference type="RefSeq" id="WP_377416457.1">
    <property type="nucleotide sequence ID" value="NZ_JBHSPR010000001.1"/>
</dbReference>
<evidence type="ECO:0000259" key="2">
    <source>
        <dbReference type="Pfam" id="PF13021"/>
    </source>
</evidence>
<reference evidence="4" key="1">
    <citation type="journal article" date="2019" name="Int. J. Syst. Evol. Microbiol.">
        <title>The Global Catalogue of Microorganisms (GCM) 10K type strain sequencing project: providing services to taxonomists for standard genome sequencing and annotation.</title>
        <authorList>
            <consortium name="The Broad Institute Genomics Platform"/>
            <consortium name="The Broad Institute Genome Sequencing Center for Infectious Disease"/>
            <person name="Wu L."/>
            <person name="Ma J."/>
        </authorList>
    </citation>
    <scope>NUCLEOTIDE SEQUENCE [LARGE SCALE GENOMIC DNA]</scope>
    <source>
        <strain evidence="4">ZS-35-S2</strain>
    </source>
</reference>
<protein>
    <recommendedName>
        <fullName evidence="2">DUF3885 domain-containing protein</fullName>
    </recommendedName>
</protein>
<organism evidence="3 4">
    <name type="scientific">Plantactinospora solaniradicis</name>
    <dbReference type="NCBI Taxonomy" id="1723736"/>
    <lineage>
        <taxon>Bacteria</taxon>
        <taxon>Bacillati</taxon>
        <taxon>Actinomycetota</taxon>
        <taxon>Actinomycetes</taxon>
        <taxon>Micromonosporales</taxon>
        <taxon>Micromonosporaceae</taxon>
        <taxon>Plantactinospora</taxon>
    </lineage>
</organism>
<name>A0ABW1K0Y4_9ACTN</name>
<proteinExistence type="predicted"/>
<dbReference type="Pfam" id="PF13021">
    <property type="entry name" value="DUF3885"/>
    <property type="match status" value="1"/>
</dbReference>
<sequence>MTQTWVTAEDIDEARARFERDLGWERPALHGIGFAATTTGGQDSDGKPVVVEVEGEIQFVRVNERDHVLPAAVLATAVGWHGATGSVRVDRDQLAAAIALLAPAEARREVEHPNLRIWRDVYRWGWDGGSLIAVFDADPDAPTDDPYVRALREVAASGRQAVPTGEVRSWPPPGTDGHPLRDRWDARWPGVPPISADLRGLGDHWVRFHTLPDAKRHPDTDDEYATVLHRHNSLLDSLPNSPLDSLPNSPLDQPGGEISQLQVITLELAGTPVPRRRTPLLAELLPDAECWSVLSWPHLEPELLFAHAYVNRVGWQPGRLDPLLRQVADDQVSHVIVAPADLSWLYAPYDGGADVLLSTVALRDDLRTQHANWLSDRC</sequence>
<dbReference type="Proteomes" id="UP001596203">
    <property type="component" value="Unassembled WGS sequence"/>
</dbReference>
<evidence type="ECO:0000313" key="3">
    <source>
        <dbReference type="EMBL" id="MFC6014896.1"/>
    </source>
</evidence>
<comment type="caution">
    <text evidence="3">The sequence shown here is derived from an EMBL/GenBank/DDBJ whole genome shotgun (WGS) entry which is preliminary data.</text>
</comment>